<reference evidence="2" key="1">
    <citation type="journal article" date="2015" name="Nature">
        <title>Complex archaea that bridge the gap between prokaryotes and eukaryotes.</title>
        <authorList>
            <person name="Spang A."/>
            <person name="Saw J.H."/>
            <person name="Jorgensen S.L."/>
            <person name="Zaremba-Niedzwiedzka K."/>
            <person name="Martijn J."/>
            <person name="Lind A.E."/>
            <person name="van Eijk R."/>
            <person name="Schleper C."/>
            <person name="Guy L."/>
            <person name="Ettema T.J."/>
        </authorList>
    </citation>
    <scope>NUCLEOTIDE SEQUENCE</scope>
</reference>
<dbReference type="AlphaFoldDB" id="A0A0F9BBC1"/>
<evidence type="ECO:0000259" key="1">
    <source>
        <dbReference type="Pfam" id="PF13392"/>
    </source>
</evidence>
<dbReference type="InterPro" id="IPR003615">
    <property type="entry name" value="HNH_nuc"/>
</dbReference>
<dbReference type="Gene3D" id="3.90.75.20">
    <property type="match status" value="1"/>
</dbReference>
<name>A0A0F9BBC1_9ZZZZ</name>
<dbReference type="Pfam" id="PF13392">
    <property type="entry name" value="HNH_3"/>
    <property type="match status" value="1"/>
</dbReference>
<organism evidence="2">
    <name type="scientific">marine sediment metagenome</name>
    <dbReference type="NCBI Taxonomy" id="412755"/>
    <lineage>
        <taxon>unclassified sequences</taxon>
        <taxon>metagenomes</taxon>
        <taxon>ecological metagenomes</taxon>
    </lineage>
</organism>
<accession>A0A0F9BBC1</accession>
<protein>
    <recommendedName>
        <fullName evidence="1">HNH nuclease domain-containing protein</fullName>
    </recommendedName>
</protein>
<dbReference type="InterPro" id="IPR044925">
    <property type="entry name" value="His-Me_finger_sf"/>
</dbReference>
<comment type="caution">
    <text evidence="2">The sequence shown here is derived from an EMBL/GenBank/DDBJ whole genome shotgun (WGS) entry which is preliminary data.</text>
</comment>
<sequence length="134" mass="16569">MGRKKGVDRETWWVNKKGYIEGSVFRNGVCRQVKQARWIMEQFLGRPLERWEIPHHKNEIKTDNRIENLEIKEYGRHSTYHNKKRIYKNGYKMHLTEAERKRRSEFMKEVHRRRQENDPTNKWYARTQIQRGNL</sequence>
<dbReference type="EMBL" id="LAZR01041773">
    <property type="protein sequence ID" value="KKL11142.1"/>
    <property type="molecule type" value="Genomic_DNA"/>
</dbReference>
<proteinExistence type="predicted"/>
<dbReference type="SUPFAM" id="SSF54060">
    <property type="entry name" value="His-Me finger endonucleases"/>
    <property type="match status" value="1"/>
</dbReference>
<gene>
    <name evidence="2" type="ORF">LCGC14_2548790</name>
</gene>
<feature type="domain" description="HNH nuclease" evidence="1">
    <location>
        <begin position="37"/>
        <end position="70"/>
    </location>
</feature>
<evidence type="ECO:0000313" key="2">
    <source>
        <dbReference type="EMBL" id="KKL11142.1"/>
    </source>
</evidence>